<dbReference type="GO" id="GO:0016020">
    <property type="term" value="C:membrane"/>
    <property type="evidence" value="ECO:0007669"/>
    <property type="project" value="InterPro"/>
</dbReference>
<evidence type="ECO:0000313" key="2">
    <source>
        <dbReference type="Proteomes" id="UP000094378"/>
    </source>
</evidence>
<organism evidence="1 2">
    <name type="scientific">Spiroplasma helicoides</name>
    <dbReference type="NCBI Taxonomy" id="216938"/>
    <lineage>
        <taxon>Bacteria</taxon>
        <taxon>Bacillati</taxon>
        <taxon>Mycoplasmatota</taxon>
        <taxon>Mollicutes</taxon>
        <taxon>Entomoplasmatales</taxon>
        <taxon>Spiroplasmataceae</taxon>
        <taxon>Spiroplasma</taxon>
    </lineage>
</organism>
<dbReference type="EMBL" id="CP017015">
    <property type="protein sequence ID" value="AOG60840.1"/>
    <property type="molecule type" value="Genomic_DNA"/>
</dbReference>
<dbReference type="KEGG" id="shj:SHELI_v1c08910"/>
<reference evidence="1 2" key="1">
    <citation type="submission" date="2016-08" db="EMBL/GenBank/DDBJ databases">
        <title>Complete genome sequence of Spiroplasma helicoides TABS-2 (DSM 22551).</title>
        <authorList>
            <person name="Shen W.-Y."/>
            <person name="Lo W.-S."/>
            <person name="Lai Y.-C."/>
            <person name="Kuo C.-H."/>
        </authorList>
    </citation>
    <scope>NUCLEOTIDE SEQUENCE [LARGE SCALE GENOMIC DNA]</scope>
    <source>
        <strain evidence="1 2">TABS-2</strain>
    </source>
</reference>
<dbReference type="Pfam" id="PF05215">
    <property type="entry name" value="Spiralin"/>
    <property type="match status" value="6"/>
</dbReference>
<evidence type="ECO:0000313" key="1">
    <source>
        <dbReference type="EMBL" id="AOG60840.1"/>
    </source>
</evidence>
<dbReference type="RefSeq" id="WP_069117090.1">
    <property type="nucleotide sequence ID" value="NZ_CP017015.1"/>
</dbReference>
<dbReference type="Proteomes" id="UP000094378">
    <property type="component" value="Chromosome"/>
</dbReference>
<dbReference type="InterPro" id="IPR007880">
    <property type="entry name" value="Spiralin"/>
</dbReference>
<name>A0A1B3SLQ8_9MOLU</name>
<accession>A0A1B3SLQ8</accession>
<protein>
    <submittedName>
        <fullName evidence="1">Uncharacterized protein</fullName>
    </submittedName>
</protein>
<sequence>MKKLLWMLMSFTVILDSGSLAISCINNSKKIDLASIGEEDLNLVADSKTRTASERAVVKKIKEMYGIDVYKNLDFTDEYNLNEDFTSGTLEVIALENSNKLMGSVTFKLVFNSNYKFDLKDIIETKSLGNIIGSGQTPSIYDLLLATSNKNSMFKLSSEDIEIDGNPTTTNATLKAKSVSKKYVGSCEVTYNYKSDHISDNDLAKIKDIDKILRPSDNEENAAKNEAQKVIDNYFSNIEINTDYELLDFKEAKSSELDGSIVAKAKSDSEKVIGSVTFIVKYVEKDDRPSLKSLTLSELQIEPKENKQDSAQTLILELLKKKWNIENLQLDKDITFTDYKAPTASDYGRIYAQSLTDSTLIRDAVYFKIKFYDDRKKLSDIAEKDLIITPKKDNTESAVKETALEQINTKLGFNDSETKLEEVKHITFSNFTDAKPDVPGQIMAKAVDGNKFVSGYATFTVNYFDNRIDLSSISVDDAKIRPDNNKEETVKSELINWINNKYKISISESEDIDFSEFEEAKETSKPGSIKITAKNSSTKVKGSIKFTLTYMDPSIKSLKDITNTILEPKDNAKPSIIKAANSAIKAFCSSAVENTDYYLDHYDGASDGVDGKIEAFAKPTSKYLKKSVTFTFKFVK</sequence>
<dbReference type="STRING" id="216938.SHELI_v1c08910"/>
<keyword evidence="2" id="KW-1185">Reference proteome</keyword>
<gene>
    <name evidence="1" type="ORF">SHELI_v1c08910</name>
</gene>
<proteinExistence type="predicted"/>
<dbReference type="AlphaFoldDB" id="A0A1B3SLQ8"/>